<organism evidence="1 2">
    <name type="scientific">Sphingobium nicotianae</name>
    <dbReference type="NCBI Taxonomy" id="2782607"/>
    <lineage>
        <taxon>Bacteria</taxon>
        <taxon>Pseudomonadati</taxon>
        <taxon>Pseudomonadota</taxon>
        <taxon>Alphaproteobacteria</taxon>
        <taxon>Sphingomonadales</taxon>
        <taxon>Sphingomonadaceae</taxon>
        <taxon>Sphingobium</taxon>
    </lineage>
</organism>
<dbReference type="Pfam" id="PF02082">
    <property type="entry name" value="Rrf2"/>
    <property type="match status" value="1"/>
</dbReference>
<dbReference type="InterPro" id="IPR036390">
    <property type="entry name" value="WH_DNA-bd_sf"/>
</dbReference>
<dbReference type="InterPro" id="IPR036388">
    <property type="entry name" value="WH-like_DNA-bd_sf"/>
</dbReference>
<dbReference type="Proteomes" id="UP001138757">
    <property type="component" value="Unassembled WGS sequence"/>
</dbReference>
<dbReference type="EMBL" id="JAHGAW010000003">
    <property type="protein sequence ID" value="MBT2186418.1"/>
    <property type="molecule type" value="Genomic_DNA"/>
</dbReference>
<dbReference type="PROSITE" id="PS01332">
    <property type="entry name" value="HTH_RRF2_1"/>
    <property type="match status" value="1"/>
</dbReference>
<comment type="caution">
    <text evidence="1">The sequence shown here is derived from an EMBL/GenBank/DDBJ whole genome shotgun (WGS) entry which is preliminary data.</text>
</comment>
<dbReference type="InterPro" id="IPR030489">
    <property type="entry name" value="TR_Rrf2-type_CS"/>
</dbReference>
<gene>
    <name evidence="1" type="ORF">KK488_05595</name>
</gene>
<dbReference type="NCBIfam" id="TIGR00738">
    <property type="entry name" value="rrf2_super"/>
    <property type="match status" value="1"/>
</dbReference>
<reference evidence="1" key="1">
    <citation type="submission" date="2021-05" db="EMBL/GenBank/DDBJ databases">
        <title>Genome of Sphingobium sp. strain.</title>
        <authorList>
            <person name="Fan R."/>
        </authorList>
    </citation>
    <scope>NUCLEOTIDE SEQUENCE</scope>
    <source>
        <strain evidence="1">H33</strain>
    </source>
</reference>
<dbReference type="AlphaFoldDB" id="A0A9X1IPZ1"/>
<dbReference type="Gene3D" id="1.10.10.10">
    <property type="entry name" value="Winged helix-like DNA-binding domain superfamily/Winged helix DNA-binding domain"/>
    <property type="match status" value="1"/>
</dbReference>
<dbReference type="PANTHER" id="PTHR33221:SF2">
    <property type="entry name" value="TRANSCRIPTIONAL REGULATOR"/>
    <property type="match status" value="1"/>
</dbReference>
<proteinExistence type="predicted"/>
<name>A0A9X1IPZ1_9SPHN</name>
<dbReference type="GO" id="GO:0005829">
    <property type="term" value="C:cytosol"/>
    <property type="evidence" value="ECO:0007669"/>
    <property type="project" value="TreeGrafter"/>
</dbReference>
<dbReference type="PANTHER" id="PTHR33221">
    <property type="entry name" value="WINGED HELIX-TURN-HELIX TRANSCRIPTIONAL REGULATOR, RRF2 FAMILY"/>
    <property type="match status" value="1"/>
</dbReference>
<protein>
    <submittedName>
        <fullName evidence="1">Rrf2 family transcriptional regulator</fullName>
    </submittedName>
</protein>
<dbReference type="SUPFAM" id="SSF46785">
    <property type="entry name" value="Winged helix' DNA-binding domain"/>
    <property type="match status" value="1"/>
</dbReference>
<accession>A0A9X1IPZ1</accession>
<evidence type="ECO:0000313" key="2">
    <source>
        <dbReference type="Proteomes" id="UP001138757"/>
    </source>
</evidence>
<sequence length="157" mass="15861">MRLSSLADYAVLMMRTAATHCGGARANAASLGMEAGIPVPTAQKLASMLGRAGLIKATRGTGGGIKLARPAAAITLADIIEAVDGPIALTGCLDAEGADCCALERPCAIRPHWVGVNGLVRGALAQVTLAHMIAAPDRIPVAAYAPAPRPLAMEALS</sequence>
<dbReference type="PROSITE" id="PS51197">
    <property type="entry name" value="HTH_RRF2_2"/>
    <property type="match status" value="1"/>
</dbReference>
<dbReference type="RefSeq" id="WP_214622159.1">
    <property type="nucleotide sequence ID" value="NZ_JAHGAW010000003.1"/>
</dbReference>
<dbReference type="GO" id="GO:0003700">
    <property type="term" value="F:DNA-binding transcription factor activity"/>
    <property type="evidence" value="ECO:0007669"/>
    <property type="project" value="TreeGrafter"/>
</dbReference>
<keyword evidence="2" id="KW-1185">Reference proteome</keyword>
<dbReference type="InterPro" id="IPR000944">
    <property type="entry name" value="Tscrpt_reg_Rrf2"/>
</dbReference>
<evidence type="ECO:0000313" key="1">
    <source>
        <dbReference type="EMBL" id="MBT2186418.1"/>
    </source>
</evidence>